<sequence length="62" mass="7426">MFYNSHEASFLFGGLFSRYHYTEFGEVPHFYLILALDIKGIRIMKLTQLDNKLAFYRNVQIF</sequence>
<organism evidence="1 2">
    <name type="scientific">Lysinibacillus macroides</name>
    <dbReference type="NCBI Taxonomy" id="33935"/>
    <lineage>
        <taxon>Bacteria</taxon>
        <taxon>Bacillati</taxon>
        <taxon>Bacillota</taxon>
        <taxon>Bacilli</taxon>
        <taxon>Bacillales</taxon>
        <taxon>Bacillaceae</taxon>
        <taxon>Lysinibacillus</taxon>
    </lineage>
</organism>
<dbReference type="EMBL" id="LGCI01000006">
    <property type="protein sequence ID" value="KOY82058.1"/>
    <property type="molecule type" value="Genomic_DNA"/>
</dbReference>
<protein>
    <submittedName>
        <fullName evidence="1">Uncharacterized protein</fullName>
    </submittedName>
</protein>
<proteinExistence type="predicted"/>
<dbReference type="PATRIC" id="fig|33935.3.peg.3988"/>
<reference evidence="1 2" key="1">
    <citation type="submission" date="2015-07" db="EMBL/GenBank/DDBJ databases">
        <title>Genome sequencing project for genomic taxonomy and phylogenomics of Bacillus-like bacteria.</title>
        <authorList>
            <person name="Liu B."/>
            <person name="Wang J."/>
            <person name="Zhu Y."/>
            <person name="Liu G."/>
            <person name="Chen Q."/>
            <person name="Chen Z."/>
            <person name="Che J."/>
            <person name="Ge C."/>
            <person name="Shi H."/>
            <person name="Pan Z."/>
            <person name="Liu X."/>
        </authorList>
    </citation>
    <scope>NUCLEOTIDE SEQUENCE [LARGE SCALE GENOMIC DNA]</scope>
    <source>
        <strain evidence="1 2">DSM 54</strain>
    </source>
</reference>
<evidence type="ECO:0000313" key="2">
    <source>
        <dbReference type="Proteomes" id="UP000037977"/>
    </source>
</evidence>
<dbReference type="AlphaFoldDB" id="A0A0M9DID7"/>
<accession>A0A0M9DID7</accession>
<name>A0A0M9DID7_9BACI</name>
<gene>
    <name evidence="1" type="ORF">ADM90_10430</name>
</gene>
<comment type="caution">
    <text evidence="1">The sequence shown here is derived from an EMBL/GenBank/DDBJ whole genome shotgun (WGS) entry which is preliminary data.</text>
</comment>
<dbReference type="Proteomes" id="UP000037977">
    <property type="component" value="Unassembled WGS sequence"/>
</dbReference>
<evidence type="ECO:0000313" key="1">
    <source>
        <dbReference type="EMBL" id="KOY82058.1"/>
    </source>
</evidence>
<keyword evidence="2" id="KW-1185">Reference proteome</keyword>